<evidence type="ECO:0000256" key="2">
    <source>
        <dbReference type="SAM" id="Phobius"/>
    </source>
</evidence>
<organism evidence="3">
    <name type="scientific">Arion vulgaris</name>
    <dbReference type="NCBI Taxonomy" id="1028688"/>
    <lineage>
        <taxon>Eukaryota</taxon>
        <taxon>Metazoa</taxon>
        <taxon>Spiralia</taxon>
        <taxon>Lophotrochozoa</taxon>
        <taxon>Mollusca</taxon>
        <taxon>Gastropoda</taxon>
        <taxon>Heterobranchia</taxon>
        <taxon>Euthyneura</taxon>
        <taxon>Panpulmonata</taxon>
        <taxon>Eupulmonata</taxon>
        <taxon>Stylommatophora</taxon>
        <taxon>Helicina</taxon>
        <taxon>Arionoidea</taxon>
        <taxon>Arionidae</taxon>
        <taxon>Arion</taxon>
    </lineage>
</organism>
<feature type="transmembrane region" description="Helical" evidence="2">
    <location>
        <begin position="102"/>
        <end position="123"/>
    </location>
</feature>
<proteinExistence type="predicted"/>
<dbReference type="PANTHER" id="PTHR15644:SF2">
    <property type="entry name" value="OSTEOPETROSIS-ASSOCIATED TRANSMEMBRANE PROTEIN 1"/>
    <property type="match status" value="1"/>
</dbReference>
<evidence type="ECO:0000313" key="3">
    <source>
        <dbReference type="EMBL" id="CEK52985.1"/>
    </source>
</evidence>
<dbReference type="Pfam" id="PF09777">
    <property type="entry name" value="OSTMP1"/>
    <property type="match status" value="1"/>
</dbReference>
<keyword evidence="2" id="KW-1133">Transmembrane helix</keyword>
<evidence type="ECO:0008006" key="4">
    <source>
        <dbReference type="Google" id="ProtNLM"/>
    </source>
</evidence>
<reference evidence="3" key="1">
    <citation type="submission" date="2014-12" db="EMBL/GenBank/DDBJ databases">
        <title>Insight into the proteome of Arion vulgaris.</title>
        <authorList>
            <person name="Aradska J."/>
            <person name="Bulat T."/>
            <person name="Smidak R."/>
            <person name="Sarate P."/>
            <person name="Gangsoo J."/>
            <person name="Sialana F."/>
            <person name="Bilban M."/>
            <person name="Lubec G."/>
        </authorList>
    </citation>
    <scope>NUCLEOTIDE SEQUENCE</scope>
    <source>
        <tissue evidence="3">Skin</tissue>
    </source>
</reference>
<gene>
    <name evidence="3" type="primary">ORF18685</name>
</gene>
<protein>
    <recommendedName>
        <fullName evidence="4">Osteopetrosis-associated transmembrane protein 1</fullName>
    </recommendedName>
</protein>
<dbReference type="InterPro" id="IPR019172">
    <property type="entry name" value="Osteopetrosis-assoc_TM_1"/>
</dbReference>
<dbReference type="GO" id="GO:0005829">
    <property type="term" value="C:cytosol"/>
    <property type="evidence" value="ECO:0007669"/>
    <property type="project" value="TreeGrafter"/>
</dbReference>
<accession>A0A0B6YC17</accession>
<feature type="compositionally biased region" description="Polar residues" evidence="1">
    <location>
        <begin position="140"/>
        <end position="160"/>
    </location>
</feature>
<feature type="region of interest" description="Disordered" evidence="1">
    <location>
        <begin position="140"/>
        <end position="184"/>
    </location>
</feature>
<feature type="non-terminal residue" evidence="3">
    <location>
        <position position="1"/>
    </location>
</feature>
<dbReference type="EMBL" id="HACG01006120">
    <property type="protein sequence ID" value="CEK52985.1"/>
    <property type="molecule type" value="Transcribed_RNA"/>
</dbReference>
<keyword evidence="2" id="KW-0812">Transmembrane</keyword>
<dbReference type="PANTHER" id="PTHR15644">
    <property type="entry name" value="OSTEOPETROSIS ASSOCIATED TRANSMEMBRANE PROTEIN 1"/>
    <property type="match status" value="1"/>
</dbReference>
<keyword evidence="2" id="KW-0472">Membrane</keyword>
<name>A0A0B6YC17_9EUPU</name>
<sequence>PEDKKVICRADVTEFLELHENFSNCINTTTEGVHDLWTNEGNTSSKCKMCLKSYTLLNAHYNNMYSYDTGDVCMDIMYRMNYTRLLWALQLNCSHRESYHDLLPVVIISCVVASAPILFYVSLKVTGKVRRKKIFQQKRLGSSPNDSLTVSDHQGSSSESHALLHGRTYGAAGDTNRQRHATRE</sequence>
<dbReference type="AlphaFoldDB" id="A0A0B6YC17"/>
<evidence type="ECO:0000256" key="1">
    <source>
        <dbReference type="SAM" id="MobiDB-lite"/>
    </source>
</evidence>